<dbReference type="Pfam" id="PF01726">
    <property type="entry name" value="LexA_DNA_bind"/>
    <property type="match status" value="1"/>
</dbReference>
<dbReference type="InterPro" id="IPR006199">
    <property type="entry name" value="LexA_DNA-bd_dom"/>
</dbReference>
<feature type="domain" description="LexA repressor DNA-binding" evidence="1">
    <location>
        <begin position="1"/>
        <end position="65"/>
    </location>
</feature>
<organism evidence="2 3">
    <name type="scientific">Enterococcus termitis</name>
    <dbReference type="NCBI Taxonomy" id="332950"/>
    <lineage>
        <taxon>Bacteria</taxon>
        <taxon>Bacillati</taxon>
        <taxon>Bacillota</taxon>
        <taxon>Bacilli</taxon>
        <taxon>Lactobacillales</taxon>
        <taxon>Enterococcaceae</taxon>
        <taxon>Enterococcus</taxon>
    </lineage>
</organism>
<evidence type="ECO:0000259" key="1">
    <source>
        <dbReference type="Pfam" id="PF01726"/>
    </source>
</evidence>
<dbReference type="AlphaFoldDB" id="A0A1E5GQU4"/>
<evidence type="ECO:0000313" key="2">
    <source>
        <dbReference type="EMBL" id="OEG15084.1"/>
    </source>
</evidence>
<dbReference type="RefSeq" id="WP_069663473.1">
    <property type="nucleotide sequence ID" value="NZ_JBHUJJ010000002.1"/>
</dbReference>
<dbReference type="InterPro" id="IPR036388">
    <property type="entry name" value="WH-like_DNA-bd_sf"/>
</dbReference>
<keyword evidence="3" id="KW-1185">Reference proteome</keyword>
<proteinExistence type="predicted"/>
<dbReference type="GO" id="GO:0004252">
    <property type="term" value="F:serine-type endopeptidase activity"/>
    <property type="evidence" value="ECO:0007669"/>
    <property type="project" value="InterPro"/>
</dbReference>
<dbReference type="OrthoDB" id="9802364at2"/>
<protein>
    <recommendedName>
        <fullName evidence="1">LexA repressor DNA-binding domain-containing protein</fullName>
    </recommendedName>
</protein>
<reference evidence="3" key="1">
    <citation type="submission" date="2016-09" db="EMBL/GenBank/DDBJ databases">
        <authorList>
            <person name="Gulvik C.A."/>
        </authorList>
    </citation>
    <scope>NUCLEOTIDE SEQUENCE [LARGE SCALE GENOMIC DNA]</scope>
    <source>
        <strain evidence="3">LMG 8895</strain>
    </source>
</reference>
<name>A0A1E5GQU4_9ENTE</name>
<dbReference type="EMBL" id="MIJY01000016">
    <property type="protein sequence ID" value="OEG15084.1"/>
    <property type="molecule type" value="Genomic_DNA"/>
</dbReference>
<dbReference type="Gene3D" id="1.10.10.10">
    <property type="entry name" value="Winged helix-like DNA-binding domain superfamily/Winged helix DNA-binding domain"/>
    <property type="match status" value="1"/>
</dbReference>
<sequence length="80" mass="9469">METITLKQKEILKFIVCFIKKEQWAPTYKEIGIGVGIKAKSAIYVHMNQIESKGFIEREHRSSRAIRITEKGRIYLEEKW</sequence>
<dbReference type="GO" id="GO:0006508">
    <property type="term" value="P:proteolysis"/>
    <property type="evidence" value="ECO:0007669"/>
    <property type="project" value="InterPro"/>
</dbReference>
<dbReference type="InterPro" id="IPR036390">
    <property type="entry name" value="WH_DNA-bd_sf"/>
</dbReference>
<gene>
    <name evidence="2" type="ORF">BCR25_18900</name>
</gene>
<comment type="caution">
    <text evidence="2">The sequence shown here is derived from an EMBL/GenBank/DDBJ whole genome shotgun (WGS) entry which is preliminary data.</text>
</comment>
<dbReference type="SUPFAM" id="SSF46785">
    <property type="entry name" value="Winged helix' DNA-binding domain"/>
    <property type="match status" value="1"/>
</dbReference>
<accession>A0A1E5GQU4</accession>
<evidence type="ECO:0000313" key="3">
    <source>
        <dbReference type="Proteomes" id="UP000095094"/>
    </source>
</evidence>
<dbReference type="Proteomes" id="UP000095094">
    <property type="component" value="Unassembled WGS sequence"/>
</dbReference>